<evidence type="ECO:0000313" key="1">
    <source>
        <dbReference type="EMBL" id="QKW52323.1"/>
    </source>
</evidence>
<keyword evidence="1" id="KW-0560">Oxidoreductase</keyword>
<keyword evidence="1" id="KW-0503">Monooxygenase</keyword>
<reference evidence="1 2" key="1">
    <citation type="submission" date="2020-06" db="EMBL/GenBank/DDBJ databases">
        <title>Genome mining for natural products.</title>
        <authorList>
            <person name="Zhang B."/>
            <person name="Shi J."/>
            <person name="Ge H."/>
        </authorList>
    </citation>
    <scope>NUCLEOTIDE SEQUENCE [LARGE SCALE GENOMIC DNA]</scope>
    <source>
        <strain evidence="1 2">NA00687</strain>
    </source>
</reference>
<proteinExistence type="predicted"/>
<keyword evidence="2" id="KW-1185">Reference proteome</keyword>
<evidence type="ECO:0000313" key="2">
    <source>
        <dbReference type="Proteomes" id="UP000509303"/>
    </source>
</evidence>
<dbReference type="InterPro" id="IPR011008">
    <property type="entry name" value="Dimeric_a/b-barrel"/>
</dbReference>
<organism evidence="1 2">
    <name type="scientific">Streptomyces buecherae</name>
    <dbReference type="NCBI Taxonomy" id="2763006"/>
    <lineage>
        <taxon>Bacteria</taxon>
        <taxon>Bacillati</taxon>
        <taxon>Actinomycetota</taxon>
        <taxon>Actinomycetes</taxon>
        <taxon>Kitasatosporales</taxon>
        <taxon>Streptomycetaceae</taxon>
        <taxon>Streptomyces</taxon>
    </lineage>
</organism>
<name>A0A7H8NCZ3_9ACTN</name>
<dbReference type="GO" id="GO:0004497">
    <property type="term" value="F:monooxygenase activity"/>
    <property type="evidence" value="ECO:0007669"/>
    <property type="project" value="UniProtKB-KW"/>
</dbReference>
<sequence>MATPSHPVTLPDVARPDAGTILASRWVVSDPAHQRPAADSVVDSWERLDRPDAMLTLTTFLSTDGGHVLNYAQWTNDEDHHTFVRTQRPALVRAIDEELPGIQRPGLTRYRLHDSYHAPATDSTGQDTGPAEEVGAVVTVGFETDGPDAQRRLADEVIAGLREHPVPGLLAAHFHLSADGAGVLNYAEWTTLDAWRAFTQGSTSQALAETVAALPGVRPLGPTPYLPYRGVVNVPAP</sequence>
<dbReference type="RefSeq" id="WP_176164027.1">
    <property type="nucleotide sequence ID" value="NZ_CP054929.1"/>
</dbReference>
<protein>
    <submittedName>
        <fullName evidence="1">Antibiotic biosynthesis monooxygenase</fullName>
    </submittedName>
</protein>
<dbReference type="Proteomes" id="UP000509303">
    <property type="component" value="Chromosome"/>
</dbReference>
<dbReference type="EMBL" id="CP054929">
    <property type="protein sequence ID" value="QKW52323.1"/>
    <property type="molecule type" value="Genomic_DNA"/>
</dbReference>
<accession>A0A7H8NCZ3</accession>
<dbReference type="AlphaFoldDB" id="A0A7H8NCZ3"/>
<gene>
    <name evidence="1" type="ORF">HUT08_25425</name>
</gene>
<dbReference type="SUPFAM" id="SSF54909">
    <property type="entry name" value="Dimeric alpha+beta barrel"/>
    <property type="match status" value="1"/>
</dbReference>
<dbReference type="Gene3D" id="3.30.70.100">
    <property type="match status" value="2"/>
</dbReference>